<gene>
    <name evidence="1" type="ORF">OEA41_001673</name>
</gene>
<dbReference type="AlphaFoldDB" id="A0AAD9ZCT4"/>
<protein>
    <submittedName>
        <fullName evidence="1">Uncharacterized protein</fullName>
    </submittedName>
</protein>
<dbReference type="Proteomes" id="UP001276659">
    <property type="component" value="Unassembled WGS sequence"/>
</dbReference>
<dbReference type="EMBL" id="JASNWA010000006">
    <property type="protein sequence ID" value="KAK3174427.1"/>
    <property type="molecule type" value="Genomic_DNA"/>
</dbReference>
<evidence type="ECO:0000313" key="1">
    <source>
        <dbReference type="EMBL" id="KAK3174427.1"/>
    </source>
</evidence>
<keyword evidence="2" id="KW-1185">Reference proteome</keyword>
<evidence type="ECO:0000313" key="2">
    <source>
        <dbReference type="Proteomes" id="UP001276659"/>
    </source>
</evidence>
<reference evidence="1" key="1">
    <citation type="submission" date="2022-11" db="EMBL/GenBank/DDBJ databases">
        <title>Chromosomal genome sequence assembly and mating type (MAT) locus characterization of the leprose asexual lichenized fungus Lepraria neglecta (Nyl.) Erichsen.</title>
        <authorList>
            <person name="Allen J.L."/>
            <person name="Pfeffer B."/>
        </authorList>
    </citation>
    <scope>NUCLEOTIDE SEQUENCE</scope>
    <source>
        <strain evidence="1">Allen 5258</strain>
    </source>
</reference>
<accession>A0AAD9ZCT4</accession>
<sequence>MVLPVQFQLGLELTNIVNPISQAVSALGSLALVDAIRKSGSDAITETKLASLIGRHRIDPIIKTHFHEAVSKADQSVISRYVDIILESGSGPTVQESLKNPALFSMVIQLSALAFSQEDEPLSNAIVEAIERIVRESGRNHDLVPYYVALLGTIRACQQQTVAFRWSCLYEAVEYRIQDALRIAKGNAPKRRKLAMDVYSAHATMKRWQSLQQRCLPFPVLQALLMWLQALQSFPENRLLHLRCDSGISTIVVWCYHILGLSLVVNLEGCEIRFGDAPVNIVVEESEAQEVGATLMDPKGSNEPLFTLTDNDGNPMIGSEIRAEACGYGLEVLKRAGASKDDTRHCLEKVIAESLKIARRSSNYHLPRGPANDSPTELGENNASSRLLEPYFPSEERILQAGRFLFAQSLLDLPAIESLIVPPIHEKPTISRSVSSRLVAVLITFARINEDDLEKCSRMPLSLSVLELSNWAGYQPAGSDARDIDLLNSFETLSHLLLGHMFSREYVSPAVLVSGWGWSIFFNSVDAVDPADISINTMRVLCGVPTLRGFRRARIIDGPTGTRMSFTTAKTVNKDPGIDFFPGVSTAKRGLPLVGYHSDAFQDFAKCKSSASKLTCLPDVSMMRLDPMCRTG</sequence>
<comment type="caution">
    <text evidence="1">The sequence shown here is derived from an EMBL/GenBank/DDBJ whole genome shotgun (WGS) entry which is preliminary data.</text>
</comment>
<organism evidence="1 2">
    <name type="scientific">Lepraria neglecta</name>
    <dbReference type="NCBI Taxonomy" id="209136"/>
    <lineage>
        <taxon>Eukaryota</taxon>
        <taxon>Fungi</taxon>
        <taxon>Dikarya</taxon>
        <taxon>Ascomycota</taxon>
        <taxon>Pezizomycotina</taxon>
        <taxon>Lecanoromycetes</taxon>
        <taxon>OSLEUM clade</taxon>
        <taxon>Lecanoromycetidae</taxon>
        <taxon>Lecanorales</taxon>
        <taxon>Lecanorineae</taxon>
        <taxon>Stereocaulaceae</taxon>
        <taxon>Lepraria</taxon>
    </lineage>
</organism>
<name>A0AAD9ZCT4_9LECA</name>
<proteinExistence type="predicted"/>